<name>A0AAJ8K323_9TREE</name>
<dbReference type="InterPro" id="IPR049625">
    <property type="entry name" value="Glyco_transf_61_cat"/>
</dbReference>
<dbReference type="GO" id="GO:0005783">
    <property type="term" value="C:endoplasmic reticulum"/>
    <property type="evidence" value="ECO:0007669"/>
    <property type="project" value="TreeGrafter"/>
</dbReference>
<feature type="region of interest" description="Disordered" evidence="8">
    <location>
        <begin position="176"/>
        <end position="197"/>
    </location>
</feature>
<evidence type="ECO:0000313" key="11">
    <source>
        <dbReference type="Proteomes" id="UP000092730"/>
    </source>
</evidence>
<evidence type="ECO:0000313" key="10">
    <source>
        <dbReference type="EMBL" id="WVW80176.1"/>
    </source>
</evidence>
<dbReference type="GO" id="GO:0097363">
    <property type="term" value="F:protein O-acetylglucosaminyltransferase activity"/>
    <property type="evidence" value="ECO:0007669"/>
    <property type="project" value="TreeGrafter"/>
</dbReference>
<sequence>MGAALTTPVKTPYISNANITFRSQGSTNFVGGLPGYTVLDNVWYNDRTFYMIGGGSGADLPPTERVITAAPAYPLTGEVEIHDGVSHLVTIPGGSNGPKPSEVGGDLEVVQMSGTTLFLNDGWPGSWSGYFMYYHFASEIILGSISVLSSITSPIPSEYKKPWNVYKGLGRRLNLHDSNSDSRGQDQDQVSWKSGGLAEPGIIPSRIVVAWEWHWEDGRKDGLSRAVAEGMVGKEGIIDPQGWRDLTSAKQWVYFERILIADRDTSHRNNPLGRKWYKMALDAYKLVPSPQSLSPMREHFLSHYNIPIVKRRSPGLSIDRKKVKAVYVDRQGSDRKFEDSVHQDLLSALRGIEKSGKAVIIDAKLEELSRRDQFALFADADIIFGVHGNGLTHEMWMPTGGIVIECFPPQTFAYDYAPISDVLGHQHIIWRENQTMPSDQWEPENGGEGSRLHDGSRFPLNVDVFVSWLQQRIDGMLE</sequence>
<evidence type="ECO:0000256" key="2">
    <source>
        <dbReference type="ARBA" id="ARBA00022676"/>
    </source>
</evidence>
<comment type="subcellular location">
    <subcellularLocation>
        <location evidence="1">Membrane</location>
        <topology evidence="1">Single-pass membrane protein</topology>
    </subcellularLocation>
</comment>
<dbReference type="GO" id="GO:0016020">
    <property type="term" value="C:membrane"/>
    <property type="evidence" value="ECO:0007669"/>
    <property type="project" value="UniProtKB-SubCell"/>
</dbReference>
<dbReference type="Pfam" id="PF04577">
    <property type="entry name" value="Glyco_transf_61"/>
    <property type="match status" value="1"/>
</dbReference>
<dbReference type="AlphaFoldDB" id="A0AAJ8K323"/>
<dbReference type="InterPro" id="IPR007657">
    <property type="entry name" value="Glycosyltransferase_61"/>
</dbReference>
<dbReference type="GeneID" id="30205241"/>
<keyword evidence="7" id="KW-0325">Glycoprotein</keyword>
<evidence type="ECO:0000259" key="9">
    <source>
        <dbReference type="Pfam" id="PF04577"/>
    </source>
</evidence>
<dbReference type="PANTHER" id="PTHR20961">
    <property type="entry name" value="GLYCOSYLTRANSFERASE"/>
    <property type="match status" value="1"/>
</dbReference>
<keyword evidence="3" id="KW-0808">Transferase</keyword>
<dbReference type="Proteomes" id="UP000092730">
    <property type="component" value="Chromosome 1"/>
</dbReference>
<dbReference type="EMBL" id="CP144541">
    <property type="protein sequence ID" value="WVW80176.1"/>
    <property type="molecule type" value="Genomic_DNA"/>
</dbReference>
<dbReference type="PANTHER" id="PTHR20961:SF38">
    <property type="entry name" value="PROTEIN O-LINKED-MANNOSE BETA-1,4-N-ACETYLGLUCOSAMINYLTRANSFERASE 2"/>
    <property type="match status" value="1"/>
</dbReference>
<evidence type="ECO:0000256" key="1">
    <source>
        <dbReference type="ARBA" id="ARBA00004167"/>
    </source>
</evidence>
<proteinExistence type="predicted"/>
<keyword evidence="6" id="KW-0472">Membrane</keyword>
<accession>A0AAJ8K323</accession>
<keyword evidence="11" id="KW-1185">Reference proteome</keyword>
<reference evidence="10" key="2">
    <citation type="submission" date="2024-02" db="EMBL/GenBank/DDBJ databases">
        <title>Comparative genomics of Cryptococcus and Kwoniella reveals pathogenesis evolution and contrasting modes of karyotype evolution via chromosome fusion or intercentromeric recombination.</title>
        <authorList>
            <person name="Coelho M.A."/>
            <person name="David-Palma M."/>
            <person name="Shea T."/>
            <person name="Bowers K."/>
            <person name="McGinley-Smith S."/>
            <person name="Mohammad A.W."/>
            <person name="Gnirke A."/>
            <person name="Yurkov A.M."/>
            <person name="Nowrousian M."/>
            <person name="Sun S."/>
            <person name="Cuomo C.A."/>
            <person name="Heitman J."/>
        </authorList>
    </citation>
    <scope>NUCLEOTIDE SEQUENCE</scope>
    <source>
        <strain evidence="10">CBS 10118</strain>
    </source>
</reference>
<keyword evidence="4" id="KW-0812">Transmembrane</keyword>
<evidence type="ECO:0000256" key="4">
    <source>
        <dbReference type="ARBA" id="ARBA00022692"/>
    </source>
</evidence>
<gene>
    <name evidence="10" type="ORF">I302_102153</name>
</gene>
<reference evidence="10" key="1">
    <citation type="submission" date="2013-07" db="EMBL/GenBank/DDBJ databases">
        <authorList>
            <consortium name="The Broad Institute Genome Sequencing Platform"/>
            <person name="Cuomo C."/>
            <person name="Litvintseva A."/>
            <person name="Chen Y."/>
            <person name="Heitman J."/>
            <person name="Sun S."/>
            <person name="Springer D."/>
            <person name="Dromer F."/>
            <person name="Young S.K."/>
            <person name="Zeng Q."/>
            <person name="Gargeya S."/>
            <person name="Fitzgerald M."/>
            <person name="Abouelleil A."/>
            <person name="Alvarado L."/>
            <person name="Berlin A.M."/>
            <person name="Chapman S.B."/>
            <person name="Dewar J."/>
            <person name="Goldberg J."/>
            <person name="Griggs A."/>
            <person name="Gujja S."/>
            <person name="Hansen M."/>
            <person name="Howarth C."/>
            <person name="Imamovic A."/>
            <person name="Larimer J."/>
            <person name="McCowan C."/>
            <person name="Murphy C."/>
            <person name="Pearson M."/>
            <person name="Priest M."/>
            <person name="Roberts A."/>
            <person name="Saif S."/>
            <person name="Shea T."/>
            <person name="Sykes S."/>
            <person name="Wortman J."/>
            <person name="Nusbaum C."/>
            <person name="Birren B."/>
        </authorList>
    </citation>
    <scope>NUCLEOTIDE SEQUENCE</scope>
    <source>
        <strain evidence="10">CBS 10118</strain>
    </source>
</reference>
<feature type="domain" description="Glycosyltransferase 61 catalytic" evidence="9">
    <location>
        <begin position="157"/>
        <end position="404"/>
    </location>
</feature>
<evidence type="ECO:0000256" key="6">
    <source>
        <dbReference type="ARBA" id="ARBA00023136"/>
    </source>
</evidence>
<evidence type="ECO:0000256" key="8">
    <source>
        <dbReference type="SAM" id="MobiDB-lite"/>
    </source>
</evidence>
<keyword evidence="5" id="KW-1133">Transmembrane helix</keyword>
<dbReference type="KEGG" id="kbi:30205241"/>
<organism evidence="10 11">
    <name type="scientific">Kwoniella bestiolae CBS 10118</name>
    <dbReference type="NCBI Taxonomy" id="1296100"/>
    <lineage>
        <taxon>Eukaryota</taxon>
        <taxon>Fungi</taxon>
        <taxon>Dikarya</taxon>
        <taxon>Basidiomycota</taxon>
        <taxon>Agaricomycotina</taxon>
        <taxon>Tremellomycetes</taxon>
        <taxon>Tremellales</taxon>
        <taxon>Cryptococcaceae</taxon>
        <taxon>Kwoniella</taxon>
    </lineage>
</organism>
<keyword evidence="2" id="KW-0328">Glycosyltransferase</keyword>
<evidence type="ECO:0000256" key="5">
    <source>
        <dbReference type="ARBA" id="ARBA00022989"/>
    </source>
</evidence>
<evidence type="ECO:0000256" key="7">
    <source>
        <dbReference type="ARBA" id="ARBA00023180"/>
    </source>
</evidence>
<feature type="compositionally biased region" description="Basic and acidic residues" evidence="8">
    <location>
        <begin position="176"/>
        <end position="186"/>
    </location>
</feature>
<dbReference type="GO" id="GO:0035269">
    <property type="term" value="P:protein O-linked glycosylation via mannose"/>
    <property type="evidence" value="ECO:0007669"/>
    <property type="project" value="TreeGrafter"/>
</dbReference>
<protein>
    <recommendedName>
        <fullName evidence="9">Glycosyltransferase 61 catalytic domain-containing protein</fullName>
    </recommendedName>
</protein>
<evidence type="ECO:0000256" key="3">
    <source>
        <dbReference type="ARBA" id="ARBA00022679"/>
    </source>
</evidence>
<dbReference type="RefSeq" id="XP_065725498.1">
    <property type="nucleotide sequence ID" value="XM_065869426.1"/>
</dbReference>